<evidence type="ECO:0000256" key="1">
    <source>
        <dbReference type="ARBA" id="ARBA00004445"/>
    </source>
</evidence>
<comment type="caution">
    <text evidence="10">The sequence shown here is derived from an EMBL/GenBank/DDBJ whole genome shotgun (WGS) entry which is preliminary data.</text>
</comment>
<dbReference type="InterPro" id="IPR038255">
    <property type="entry name" value="PBS_linker_sf"/>
</dbReference>
<name>A0A0P7YWS0_9CYAN</name>
<dbReference type="Pfam" id="PF01383">
    <property type="entry name" value="CpcD"/>
    <property type="match status" value="1"/>
</dbReference>
<dbReference type="PIRSF" id="PIRSF005898">
    <property type="entry name" value="Phycobilisome_CpeC/CpcI"/>
    <property type="match status" value="1"/>
</dbReference>
<sequence>MAGLQEASRFGIRPFEEAEPVELRPNWTQDDVQSVILAAYRQVLGNEYLMKTDRLVTQESLLVQGVITVRDFIRAIALSDLYRQKFLYPNFHVRFIELNFKHLLGRAPYDQSEISYHLDLFISQGYEVEIESYLSSDEYDASFGDNTVPTYRDFQVDHPGQRAVGFSRLLQLYRGYANSDRAQGQKQPRLTWEVARNLATPIASASPGSIAGSLGGPRGDVYRLRIVGSAANRRTNSAVVRQATTELLVPYDQLTTKLKQLSRAGSRVVSVTAV</sequence>
<keyword evidence="6" id="KW-0472">Membrane</keyword>
<keyword evidence="5" id="KW-0793">Thylakoid</keyword>
<organism evidence="10 11">
    <name type="scientific">Phormidesmis priestleyi Ana</name>
    <dbReference type="NCBI Taxonomy" id="1666911"/>
    <lineage>
        <taxon>Bacteria</taxon>
        <taxon>Bacillati</taxon>
        <taxon>Cyanobacteriota</taxon>
        <taxon>Cyanophyceae</taxon>
        <taxon>Leptolyngbyales</taxon>
        <taxon>Leptolyngbyaceae</taxon>
        <taxon>Phormidesmis</taxon>
    </lineage>
</organism>
<evidence type="ECO:0000259" key="8">
    <source>
        <dbReference type="PROSITE" id="PS51441"/>
    </source>
</evidence>
<feature type="domain" description="CpcD-like" evidence="8">
    <location>
        <begin position="219"/>
        <end position="274"/>
    </location>
</feature>
<dbReference type="SMART" id="SM01094">
    <property type="entry name" value="CpcD"/>
    <property type="match status" value="1"/>
</dbReference>
<keyword evidence="2" id="KW-0602">Photosynthesis</keyword>
<dbReference type="Proteomes" id="UP000050465">
    <property type="component" value="Unassembled WGS sequence"/>
</dbReference>
<dbReference type="GO" id="GO:0015979">
    <property type="term" value="P:photosynthesis"/>
    <property type="evidence" value="ECO:0007669"/>
    <property type="project" value="UniProtKB-KW"/>
</dbReference>
<keyword evidence="3" id="KW-0042">Antenna complex</keyword>
<evidence type="ECO:0000313" key="11">
    <source>
        <dbReference type="Proteomes" id="UP000050465"/>
    </source>
</evidence>
<evidence type="ECO:0000256" key="6">
    <source>
        <dbReference type="ARBA" id="ARBA00023136"/>
    </source>
</evidence>
<evidence type="ECO:0000256" key="3">
    <source>
        <dbReference type="ARBA" id="ARBA00022549"/>
    </source>
</evidence>
<dbReference type="EMBL" id="LJZR01000012">
    <property type="protein sequence ID" value="KPQ35440.1"/>
    <property type="molecule type" value="Genomic_DNA"/>
</dbReference>
<dbReference type="AlphaFoldDB" id="A0A0P7YWS0"/>
<dbReference type="STRING" id="1666911.HLUCCA11_10785"/>
<dbReference type="GO" id="GO:0031676">
    <property type="term" value="C:plasma membrane-derived thylakoid membrane"/>
    <property type="evidence" value="ECO:0007669"/>
    <property type="project" value="UniProtKB-SubCell"/>
</dbReference>
<dbReference type="InterPro" id="IPR008213">
    <property type="entry name" value="CpcD-like_dom"/>
</dbReference>
<comment type="subcellular location">
    <subcellularLocation>
        <location evidence="1">Cellular thylakoid membrane</location>
        <topology evidence="1">Peripheral membrane protein</topology>
        <orientation evidence="1">Cytoplasmic side</orientation>
    </subcellularLocation>
</comment>
<evidence type="ECO:0000259" key="9">
    <source>
        <dbReference type="PROSITE" id="PS51445"/>
    </source>
</evidence>
<proteinExistence type="inferred from homology"/>
<dbReference type="GO" id="GO:0030089">
    <property type="term" value="C:phycobilisome"/>
    <property type="evidence" value="ECO:0007669"/>
    <property type="project" value="UniProtKB-UniRule"/>
</dbReference>
<evidence type="ECO:0000256" key="2">
    <source>
        <dbReference type="ARBA" id="ARBA00022531"/>
    </source>
</evidence>
<comment type="similarity">
    <text evidence="7">Belongs to the phycobilisome linker protein family.</text>
</comment>
<keyword evidence="4 7" id="KW-0605">Phycobilisome</keyword>
<protein>
    <submittedName>
        <fullName evidence="10">Phycocyanin-associated rod linker protein</fullName>
    </submittedName>
</protein>
<feature type="domain" description="PBS-linker" evidence="9">
    <location>
        <begin position="1"/>
        <end position="181"/>
    </location>
</feature>
<dbReference type="InterPro" id="IPR001297">
    <property type="entry name" value="PBS_linker_dom"/>
</dbReference>
<reference evidence="10 11" key="1">
    <citation type="submission" date="2015-09" db="EMBL/GenBank/DDBJ databases">
        <title>Identification and resolution of microdiversity through metagenomic sequencing of parallel consortia.</title>
        <authorList>
            <person name="Nelson W.C."/>
            <person name="Romine M.F."/>
            <person name="Lindemann S.R."/>
        </authorList>
    </citation>
    <scope>NUCLEOTIDE SEQUENCE [LARGE SCALE GENOMIC DNA]</scope>
    <source>
        <strain evidence="10">Ana</strain>
    </source>
</reference>
<evidence type="ECO:0000256" key="4">
    <source>
        <dbReference type="ARBA" id="ARBA00022738"/>
    </source>
</evidence>
<evidence type="ECO:0000256" key="7">
    <source>
        <dbReference type="PROSITE-ProRule" id="PRU00775"/>
    </source>
</evidence>
<dbReference type="PROSITE" id="PS51445">
    <property type="entry name" value="PBS_LINKER"/>
    <property type="match status" value="1"/>
</dbReference>
<dbReference type="InterPro" id="IPR016470">
    <property type="entry name" value="Phycobilisome"/>
</dbReference>
<evidence type="ECO:0000256" key="5">
    <source>
        <dbReference type="ARBA" id="ARBA00023078"/>
    </source>
</evidence>
<evidence type="ECO:0000313" key="10">
    <source>
        <dbReference type="EMBL" id="KPQ35440.1"/>
    </source>
</evidence>
<dbReference type="PATRIC" id="fig|1666911.3.peg.4311"/>
<dbReference type="PROSITE" id="PS51441">
    <property type="entry name" value="CPCD_LIKE"/>
    <property type="match status" value="1"/>
</dbReference>
<dbReference type="PANTHER" id="PTHR34011">
    <property type="entry name" value="PHYCOBILISOME 32.1 KDA LINKER POLYPEPTIDE, PHYCOCYANIN-ASSOCIATED, ROD 2-RELATED"/>
    <property type="match status" value="1"/>
</dbReference>
<dbReference type="PANTHER" id="PTHR34011:SF6">
    <property type="entry name" value="PHYCOBILIPROTEIN APCE"/>
    <property type="match status" value="1"/>
</dbReference>
<dbReference type="Gene3D" id="1.10.3130.20">
    <property type="entry name" value="Phycobilisome linker domain"/>
    <property type="match status" value="1"/>
</dbReference>
<accession>A0A0P7YWS0</accession>
<dbReference type="Pfam" id="PF00427">
    <property type="entry name" value="PBS_linker_poly"/>
    <property type="match status" value="1"/>
</dbReference>
<gene>
    <name evidence="10" type="primary">cpcC-3</name>
    <name evidence="10" type="ORF">HLUCCA11_10785</name>
</gene>